<dbReference type="KEGG" id="vg:55630586"/>
<protein>
    <submittedName>
        <fullName evidence="1">Uncharacterized protein</fullName>
    </submittedName>
</protein>
<dbReference type="EMBL" id="MT310850">
    <property type="protein sequence ID" value="QJD49653.1"/>
    <property type="molecule type" value="Genomic_DNA"/>
</dbReference>
<name>A0A6M3SUP4_9CAUD</name>
<keyword evidence="2" id="KW-1185">Reference proteome</keyword>
<evidence type="ECO:0000313" key="2">
    <source>
        <dbReference type="Proteomes" id="UP000501526"/>
    </source>
</evidence>
<sequence length="76" mass="8865">MSNRRRDTVEKIEIADGIELVKFSNGEANIRHVCRRGRDSRQIRISSLFNPEDRLQIECPHCRLSGEIVNGKFYYA</sequence>
<evidence type="ECO:0000313" key="1">
    <source>
        <dbReference type="EMBL" id="QJD49653.1"/>
    </source>
</evidence>
<dbReference type="RefSeq" id="YP_009859488.1">
    <property type="nucleotide sequence ID" value="NC_048876.1"/>
</dbReference>
<dbReference type="Proteomes" id="UP000501526">
    <property type="component" value="Segment"/>
</dbReference>
<organism evidence="1 2">
    <name type="scientific">Gordonia phage Secretariat</name>
    <dbReference type="NCBI Taxonomy" id="2725616"/>
    <lineage>
        <taxon>Viruses</taxon>
        <taxon>Duplodnaviria</taxon>
        <taxon>Heunggongvirae</taxon>
        <taxon>Uroviricota</taxon>
        <taxon>Caudoviricetes</taxon>
        <taxon>Deejayvirinae</taxon>
        <taxon>Secretariatvirus</taxon>
        <taxon>Secretariatvirus secretariat</taxon>
    </lineage>
</organism>
<gene>
    <name evidence="1" type="primary">78</name>
    <name evidence="1" type="ORF">SEA_SECRETARIAT_78</name>
</gene>
<proteinExistence type="predicted"/>
<dbReference type="GeneID" id="55630586"/>
<reference evidence="1 2" key="1">
    <citation type="submission" date="2020-04" db="EMBL/GenBank/DDBJ databases">
        <authorList>
            <person name="Chase M.A."/>
            <person name="Coleman C.N."/>
            <person name="Cunha M.O."/>
            <person name="Daffner M."/>
            <person name="Deam C.J."/>
            <person name="Deloso L.J."/>
            <person name="Desomma A.M."/>
            <person name="Gallardo J."/>
            <person name="Horne M.E."/>
            <person name="Kanahan O.P."/>
            <person name="Lam V."/>
            <person name="Morgan R.T."/>
            <person name="Mustor E.M."/>
            <person name="Ricardo-Iglesias M."/>
            <person name="Sartorio C.J."/>
            <person name="Sciacchitano A.R."/>
            <person name="Tvenstrup A.W."/>
            <person name="Wood A.R."/>
            <person name="Pollenz R.S."/>
            <person name="Garlena R.A."/>
            <person name="Russell D.A."/>
            <person name="Pope W.H."/>
            <person name="Jacobs-Sera D."/>
            <person name="Hatfull G.F."/>
        </authorList>
    </citation>
    <scope>NUCLEOTIDE SEQUENCE [LARGE SCALE GENOMIC DNA]</scope>
</reference>
<accession>A0A6M3SUP4</accession>